<evidence type="ECO:0000313" key="3">
    <source>
        <dbReference type="Proteomes" id="UP000191901"/>
    </source>
</evidence>
<sequence>MCQLCSLANLVNRGSPLGAQPQSLSSWGALQTSGPLRSNYPADSTQPFPLPKEPIPHDCYTRPLSN</sequence>
<evidence type="ECO:0000313" key="2">
    <source>
        <dbReference type="EMBL" id="ASC71405.1"/>
    </source>
</evidence>
<reference evidence="2 3" key="1">
    <citation type="journal article" date="2016" name="Biochim. Biophys. Acta">
        <title>Characterization of red-shifted phycobilisomes isolated from the chlorophyll f-containing cyanobacterium Halomicronema hongdechloris.</title>
        <authorList>
            <person name="Li Y."/>
            <person name="Lin Y."/>
            <person name="Garvey C.J."/>
            <person name="Birch D."/>
            <person name="Corkery R.W."/>
            <person name="Loughlin P.C."/>
            <person name="Scheer H."/>
            <person name="Willows R.D."/>
            <person name="Chen M."/>
        </authorList>
    </citation>
    <scope>NUCLEOTIDE SEQUENCE [LARGE SCALE GENOMIC DNA]</scope>
    <source>
        <strain evidence="2 3">C2206</strain>
    </source>
</reference>
<feature type="compositionally biased region" description="Polar residues" evidence="1">
    <location>
        <begin position="20"/>
        <end position="47"/>
    </location>
</feature>
<gene>
    <name evidence="2" type="ORF">XM38_023570</name>
</gene>
<name>A0A1Z3HMA2_9CYAN</name>
<dbReference type="Proteomes" id="UP000191901">
    <property type="component" value="Chromosome"/>
</dbReference>
<organism evidence="2 3">
    <name type="scientific">Halomicronema hongdechloris C2206</name>
    <dbReference type="NCBI Taxonomy" id="1641165"/>
    <lineage>
        <taxon>Bacteria</taxon>
        <taxon>Bacillati</taxon>
        <taxon>Cyanobacteriota</taxon>
        <taxon>Cyanophyceae</taxon>
        <taxon>Nodosilineales</taxon>
        <taxon>Nodosilineaceae</taxon>
        <taxon>Halomicronema</taxon>
    </lineage>
</organism>
<keyword evidence="3" id="KW-1185">Reference proteome</keyword>
<dbReference type="AlphaFoldDB" id="A0A1Z3HMA2"/>
<protein>
    <submittedName>
        <fullName evidence="2">Uncharacterized protein</fullName>
    </submittedName>
</protein>
<evidence type="ECO:0000256" key="1">
    <source>
        <dbReference type="SAM" id="MobiDB-lite"/>
    </source>
</evidence>
<accession>A0A1Z3HMA2</accession>
<proteinExistence type="predicted"/>
<dbReference type="EMBL" id="CP021983">
    <property type="protein sequence ID" value="ASC71405.1"/>
    <property type="molecule type" value="Genomic_DNA"/>
</dbReference>
<feature type="region of interest" description="Disordered" evidence="1">
    <location>
        <begin position="15"/>
        <end position="66"/>
    </location>
</feature>
<dbReference type="KEGG" id="hhg:XM38_023570"/>